<dbReference type="AlphaFoldDB" id="A0A835I4U3"/>
<accession>A0A835I4U3</accession>
<gene>
    <name evidence="1" type="ORF">IFM89_017781</name>
</gene>
<comment type="caution">
    <text evidence="1">The sequence shown here is derived from an EMBL/GenBank/DDBJ whole genome shotgun (WGS) entry which is preliminary data.</text>
</comment>
<dbReference type="EMBL" id="JADFTS010000004">
    <property type="protein sequence ID" value="KAF9609642.1"/>
    <property type="molecule type" value="Genomic_DNA"/>
</dbReference>
<proteinExistence type="predicted"/>
<keyword evidence="2" id="KW-1185">Reference proteome</keyword>
<dbReference type="PANTHER" id="PTHR38378:SF3">
    <property type="entry name" value="MYOSIN HEAVY CHAIN-LIKE PROTEIN"/>
    <property type="match status" value="1"/>
</dbReference>
<name>A0A835I4U3_9MAGN</name>
<protein>
    <submittedName>
        <fullName evidence="1">Uncharacterized protein</fullName>
    </submittedName>
</protein>
<dbReference type="Proteomes" id="UP000631114">
    <property type="component" value="Unassembled WGS sequence"/>
</dbReference>
<reference evidence="1 2" key="1">
    <citation type="submission" date="2020-10" db="EMBL/GenBank/DDBJ databases">
        <title>The Coptis chinensis genome and diversification of protoberbering-type alkaloids.</title>
        <authorList>
            <person name="Wang B."/>
            <person name="Shu S."/>
            <person name="Song C."/>
            <person name="Liu Y."/>
        </authorList>
    </citation>
    <scope>NUCLEOTIDE SEQUENCE [LARGE SCALE GENOMIC DNA]</scope>
    <source>
        <strain evidence="1">HL-2020</strain>
        <tissue evidence="1">Leaf</tissue>
    </source>
</reference>
<sequence length="118" mass="13654">MQRRVAGMLTILDDVKHRIQKSQSSGKKREAQLNSVDASLILSLLVCSRTRNHQNQYWMRSRSYKMSSAIAQLLEKSLEKMFSSLGKEKSIMLAELAKIVEELSSMEEQFNDRTNLRF</sequence>
<evidence type="ECO:0000313" key="1">
    <source>
        <dbReference type="EMBL" id="KAF9609642.1"/>
    </source>
</evidence>
<evidence type="ECO:0000313" key="2">
    <source>
        <dbReference type="Proteomes" id="UP000631114"/>
    </source>
</evidence>
<dbReference type="PANTHER" id="PTHR38378">
    <property type="entry name" value="MYOSIN HEAVY CHAIN-LIKE PROTEIN"/>
    <property type="match status" value="1"/>
</dbReference>
<organism evidence="1 2">
    <name type="scientific">Coptis chinensis</name>
    <dbReference type="NCBI Taxonomy" id="261450"/>
    <lineage>
        <taxon>Eukaryota</taxon>
        <taxon>Viridiplantae</taxon>
        <taxon>Streptophyta</taxon>
        <taxon>Embryophyta</taxon>
        <taxon>Tracheophyta</taxon>
        <taxon>Spermatophyta</taxon>
        <taxon>Magnoliopsida</taxon>
        <taxon>Ranunculales</taxon>
        <taxon>Ranunculaceae</taxon>
        <taxon>Coptidoideae</taxon>
        <taxon>Coptis</taxon>
    </lineage>
</organism>
<dbReference type="OrthoDB" id="1897593at2759"/>